<dbReference type="PIRSF" id="PIRSF002162">
    <property type="entry name" value="Ribosomal_L6"/>
    <property type="match status" value="1"/>
</dbReference>
<dbReference type="FunFam" id="3.90.930.12:FF:000002">
    <property type="entry name" value="50S ribosomal protein L6"/>
    <property type="match status" value="1"/>
</dbReference>
<name>A0A7C3MIR7_DICTH</name>
<keyword evidence="3 6" id="KW-0694">RNA-binding</keyword>
<evidence type="ECO:0000256" key="8">
    <source>
        <dbReference type="RuleBase" id="RU003870"/>
    </source>
</evidence>
<dbReference type="InterPro" id="IPR019906">
    <property type="entry name" value="Ribosomal_uL6_bac-type"/>
</dbReference>
<dbReference type="NCBIfam" id="TIGR03654">
    <property type="entry name" value="L6_bact"/>
    <property type="match status" value="1"/>
</dbReference>
<comment type="function">
    <text evidence="6 8">This protein binds to the 23S rRNA, and is important in its secondary structure. It is located near the subunit interface in the base of the L7/L12 stalk, and near the tRNA binding site of the peptidyltransferase center.</text>
</comment>
<dbReference type="GO" id="GO:0002181">
    <property type="term" value="P:cytoplasmic translation"/>
    <property type="evidence" value="ECO:0007669"/>
    <property type="project" value="TreeGrafter"/>
</dbReference>
<comment type="subunit">
    <text evidence="6">Part of the 50S ribosomal subunit.</text>
</comment>
<dbReference type="Pfam" id="PF00347">
    <property type="entry name" value="Ribosomal_L6"/>
    <property type="match status" value="2"/>
</dbReference>
<evidence type="ECO:0000256" key="5">
    <source>
        <dbReference type="ARBA" id="ARBA00023274"/>
    </source>
</evidence>
<dbReference type="PANTHER" id="PTHR11655:SF14">
    <property type="entry name" value="LARGE RIBOSOMAL SUBUNIT PROTEIN UL6M"/>
    <property type="match status" value="1"/>
</dbReference>
<evidence type="ECO:0000256" key="6">
    <source>
        <dbReference type="HAMAP-Rule" id="MF_01365"/>
    </source>
</evidence>
<proteinExistence type="inferred from homology"/>
<dbReference type="GO" id="GO:0022625">
    <property type="term" value="C:cytosolic large ribosomal subunit"/>
    <property type="evidence" value="ECO:0007669"/>
    <property type="project" value="UniProtKB-UniRule"/>
</dbReference>
<evidence type="ECO:0000256" key="2">
    <source>
        <dbReference type="ARBA" id="ARBA00022730"/>
    </source>
</evidence>
<gene>
    <name evidence="6" type="primary">rplF</name>
    <name evidence="10" type="ORF">ENW00_01085</name>
</gene>
<feature type="domain" description="Large ribosomal subunit protein uL6 alpha-beta" evidence="9">
    <location>
        <begin position="11"/>
        <end position="83"/>
    </location>
</feature>
<keyword evidence="4 6" id="KW-0689">Ribosomal protein</keyword>
<dbReference type="InterPro" id="IPR020040">
    <property type="entry name" value="Ribosomal_uL6_a/b-dom"/>
</dbReference>
<evidence type="ECO:0000256" key="7">
    <source>
        <dbReference type="RuleBase" id="RU003869"/>
    </source>
</evidence>
<dbReference type="InterPro" id="IPR000702">
    <property type="entry name" value="Ribosomal_uL6-like"/>
</dbReference>
<dbReference type="AlphaFoldDB" id="A0A7C3MIR7"/>
<comment type="similarity">
    <text evidence="1 6 7">Belongs to the universal ribosomal protein uL6 family.</text>
</comment>
<evidence type="ECO:0000256" key="1">
    <source>
        <dbReference type="ARBA" id="ARBA00009356"/>
    </source>
</evidence>
<dbReference type="GO" id="GO:0019843">
    <property type="term" value="F:rRNA binding"/>
    <property type="evidence" value="ECO:0007669"/>
    <property type="project" value="UniProtKB-UniRule"/>
</dbReference>
<evidence type="ECO:0000256" key="3">
    <source>
        <dbReference type="ARBA" id="ARBA00022884"/>
    </source>
</evidence>
<keyword evidence="2 6" id="KW-0699">rRNA-binding</keyword>
<dbReference type="InterPro" id="IPR036789">
    <property type="entry name" value="Ribosomal_uL6-like_a/b-dom_sf"/>
</dbReference>
<dbReference type="HAMAP" id="MF_01365_B">
    <property type="entry name" value="Ribosomal_uL6_B"/>
    <property type="match status" value="1"/>
</dbReference>
<organism evidence="10">
    <name type="scientific">Dictyoglomus thermophilum</name>
    <dbReference type="NCBI Taxonomy" id="14"/>
    <lineage>
        <taxon>Bacteria</taxon>
        <taxon>Pseudomonadati</taxon>
        <taxon>Dictyoglomota</taxon>
        <taxon>Dictyoglomia</taxon>
        <taxon>Dictyoglomales</taxon>
        <taxon>Dictyoglomaceae</taxon>
        <taxon>Dictyoglomus</taxon>
    </lineage>
</organism>
<dbReference type="GO" id="GO:0003735">
    <property type="term" value="F:structural constituent of ribosome"/>
    <property type="evidence" value="ECO:0007669"/>
    <property type="project" value="UniProtKB-UniRule"/>
</dbReference>
<dbReference type="SUPFAM" id="SSF56053">
    <property type="entry name" value="Ribosomal protein L6"/>
    <property type="match status" value="2"/>
</dbReference>
<dbReference type="Gene3D" id="3.90.930.12">
    <property type="entry name" value="Ribosomal protein L6, alpha-beta domain"/>
    <property type="match status" value="2"/>
</dbReference>
<dbReference type="PRINTS" id="PR00059">
    <property type="entry name" value="RIBOSOMALL6"/>
</dbReference>
<evidence type="ECO:0000313" key="10">
    <source>
        <dbReference type="EMBL" id="HFX12747.1"/>
    </source>
</evidence>
<keyword evidence="5 6" id="KW-0687">Ribonucleoprotein</keyword>
<reference evidence="10" key="1">
    <citation type="journal article" date="2020" name="mSystems">
        <title>Genome- and Community-Level Interaction Insights into Carbon Utilization and Element Cycling Functions of Hydrothermarchaeota in Hydrothermal Sediment.</title>
        <authorList>
            <person name="Zhou Z."/>
            <person name="Liu Y."/>
            <person name="Xu W."/>
            <person name="Pan J."/>
            <person name="Luo Z.H."/>
            <person name="Li M."/>
        </authorList>
    </citation>
    <scope>NUCLEOTIDE SEQUENCE [LARGE SCALE GENOMIC DNA]</scope>
    <source>
        <strain evidence="10">SpSt-81</strain>
    </source>
</reference>
<dbReference type="FunFam" id="3.90.930.12:FF:000001">
    <property type="entry name" value="50S ribosomal protein L6"/>
    <property type="match status" value="1"/>
</dbReference>
<protein>
    <recommendedName>
        <fullName evidence="6">Large ribosomal subunit protein uL6</fullName>
    </recommendedName>
</protein>
<dbReference type="PANTHER" id="PTHR11655">
    <property type="entry name" value="60S/50S RIBOSOMAL PROTEIN L6/L9"/>
    <property type="match status" value="1"/>
</dbReference>
<evidence type="ECO:0000256" key="4">
    <source>
        <dbReference type="ARBA" id="ARBA00022980"/>
    </source>
</evidence>
<evidence type="ECO:0000259" key="9">
    <source>
        <dbReference type="Pfam" id="PF00347"/>
    </source>
</evidence>
<sequence>MSRIGRKPIPIPQNVQVEISDGNLVKVKGPLGELERTFHPLVSVKKVDGQIVVERANDEKFTKALHGLTRALINNMVIGVTQGFEKRLELQGTGYRARVQGNKLVLELGFSHPVELDIPTGLTVTVQDNTKISVKGIDKELVGQFAAIIRRIRPADPYKGKGVRYEGEKIRQKAGKAGKK</sequence>
<accession>A0A7C3MIR7</accession>
<comment type="caution">
    <text evidence="10">The sequence shown here is derived from an EMBL/GenBank/DDBJ whole genome shotgun (WGS) entry which is preliminary data.</text>
</comment>
<dbReference type="EMBL" id="DTIN01000009">
    <property type="protein sequence ID" value="HFX12747.1"/>
    <property type="molecule type" value="Genomic_DNA"/>
</dbReference>
<feature type="domain" description="Large ribosomal subunit protein uL6 alpha-beta" evidence="9">
    <location>
        <begin position="92"/>
        <end position="165"/>
    </location>
</feature>